<keyword evidence="1" id="KW-0812">Transmembrane</keyword>
<evidence type="ECO:0000256" key="1">
    <source>
        <dbReference type="SAM" id="Phobius"/>
    </source>
</evidence>
<evidence type="ECO:0000313" key="3">
    <source>
        <dbReference type="Proteomes" id="UP001597557"/>
    </source>
</evidence>
<dbReference type="Proteomes" id="UP001597557">
    <property type="component" value="Unassembled WGS sequence"/>
</dbReference>
<feature type="transmembrane region" description="Helical" evidence="1">
    <location>
        <begin position="6"/>
        <end position="23"/>
    </location>
</feature>
<evidence type="ECO:0008006" key="4">
    <source>
        <dbReference type="Google" id="ProtNLM"/>
    </source>
</evidence>
<proteinExistence type="predicted"/>
<protein>
    <recommendedName>
        <fullName evidence="4">Phospholipase D-like protein</fullName>
    </recommendedName>
</protein>
<name>A0ABW5YDC0_9SPHI</name>
<reference evidence="3" key="1">
    <citation type="journal article" date="2019" name="Int. J. Syst. Evol. Microbiol.">
        <title>The Global Catalogue of Microorganisms (GCM) 10K type strain sequencing project: providing services to taxonomists for standard genome sequencing and annotation.</title>
        <authorList>
            <consortium name="The Broad Institute Genomics Platform"/>
            <consortium name="The Broad Institute Genome Sequencing Center for Infectious Disease"/>
            <person name="Wu L."/>
            <person name="Ma J."/>
        </authorList>
    </citation>
    <scope>NUCLEOTIDE SEQUENCE [LARGE SCALE GENOMIC DNA]</scope>
    <source>
        <strain evidence="3">KCTC 22437</strain>
    </source>
</reference>
<gene>
    <name evidence="2" type="ORF">ACFS5N_13045</name>
</gene>
<dbReference type="RefSeq" id="WP_377186097.1">
    <property type="nucleotide sequence ID" value="NZ_JBHUPD010000002.1"/>
</dbReference>
<accession>A0ABW5YDC0</accession>
<organism evidence="2 3">
    <name type="scientific">Mucilaginibacter ximonensis</name>
    <dbReference type="NCBI Taxonomy" id="538021"/>
    <lineage>
        <taxon>Bacteria</taxon>
        <taxon>Pseudomonadati</taxon>
        <taxon>Bacteroidota</taxon>
        <taxon>Sphingobacteriia</taxon>
        <taxon>Sphingobacteriales</taxon>
        <taxon>Sphingobacteriaceae</taxon>
        <taxon>Mucilaginibacter</taxon>
    </lineage>
</organism>
<keyword evidence="3" id="KW-1185">Reference proteome</keyword>
<evidence type="ECO:0000313" key="2">
    <source>
        <dbReference type="EMBL" id="MFD2873404.1"/>
    </source>
</evidence>
<feature type="transmembrane region" description="Helical" evidence="1">
    <location>
        <begin position="32"/>
        <end position="50"/>
    </location>
</feature>
<keyword evidence="1" id="KW-1133">Transmembrane helix</keyword>
<comment type="caution">
    <text evidence="2">The sequence shown here is derived from an EMBL/GenBank/DDBJ whole genome shotgun (WGS) entry which is preliminary data.</text>
</comment>
<sequence length="66" mass="7402">MGPNLIFWVIFVIPLVAFLVWLMRQDKRKGKLGLIVLSIIVIGAVVYTIVKKDGKQDPNVVQQPAN</sequence>
<dbReference type="EMBL" id="JBHUPD010000002">
    <property type="protein sequence ID" value="MFD2873404.1"/>
    <property type="molecule type" value="Genomic_DNA"/>
</dbReference>
<keyword evidence="1" id="KW-0472">Membrane</keyword>